<sequence>MTLACAYSYSSTFRRTVAIRRQTIAVPHSNARRAVLSIFALVAAARDISLSLSNNAGSGAGAAIVRAYARPRSFRRSVPRKFRQSRIGSADGKGRPLETRESGCGGGVAEDGIASPPSRVAAASLFATKSSGGGDVEGRDNARYHLVWSPNFWKKMLASTALWLVVRYVSTNDGRPGLGSACHATTHVGFPRVLSSSFVLPLLSSSCCAIQLIVNALTGWGCAGFNSYLGAIDLVLFDSLSIADGTVDTLFSRWSGPIRPAILPLLLMSTWKLLPYQAWGWTVLSISLAFLPELVDIWNANRSRRWRRTHVDDKCDTGEEITALSPSSITVEAILTLNIPTMGCVACVNKVDASIRGCNSAASIREETSWLTGGTAKGGAAELRILGRTNEEIKRVVDEVVAAVKDAGFRCDVESLRVDKR</sequence>
<evidence type="ECO:0008006" key="4">
    <source>
        <dbReference type="Google" id="ProtNLM"/>
    </source>
</evidence>
<keyword evidence="3" id="KW-1185">Reference proteome</keyword>
<proteinExistence type="predicted"/>
<evidence type="ECO:0000313" key="2">
    <source>
        <dbReference type="EMBL" id="KAL3778790.1"/>
    </source>
</evidence>
<evidence type="ECO:0000313" key="3">
    <source>
        <dbReference type="Proteomes" id="UP001530315"/>
    </source>
</evidence>
<dbReference type="AlphaFoldDB" id="A0ABD3NRV4"/>
<dbReference type="Proteomes" id="UP001530315">
    <property type="component" value="Unassembled WGS sequence"/>
</dbReference>
<feature type="compositionally biased region" description="Basic and acidic residues" evidence="1">
    <location>
        <begin position="92"/>
        <end position="101"/>
    </location>
</feature>
<reference evidence="2 3" key="1">
    <citation type="submission" date="2024-10" db="EMBL/GenBank/DDBJ databases">
        <title>Updated reference genomes for cyclostephanoid diatoms.</title>
        <authorList>
            <person name="Roberts W.R."/>
            <person name="Alverson A.J."/>
        </authorList>
    </citation>
    <scope>NUCLEOTIDE SEQUENCE [LARGE SCALE GENOMIC DNA]</scope>
    <source>
        <strain evidence="2 3">AJA276-08</strain>
    </source>
</reference>
<name>A0ABD3NRV4_9STRA</name>
<comment type="caution">
    <text evidence="2">The sequence shown here is derived from an EMBL/GenBank/DDBJ whole genome shotgun (WGS) entry which is preliminary data.</text>
</comment>
<feature type="region of interest" description="Disordered" evidence="1">
    <location>
        <begin position="80"/>
        <end position="113"/>
    </location>
</feature>
<accession>A0ABD3NRV4</accession>
<dbReference type="EMBL" id="JALLAZ020001199">
    <property type="protein sequence ID" value="KAL3778790.1"/>
    <property type="molecule type" value="Genomic_DNA"/>
</dbReference>
<gene>
    <name evidence="2" type="ORF">ACHAW5_006756</name>
</gene>
<evidence type="ECO:0000256" key="1">
    <source>
        <dbReference type="SAM" id="MobiDB-lite"/>
    </source>
</evidence>
<organism evidence="2 3">
    <name type="scientific">Stephanodiscus triporus</name>
    <dbReference type="NCBI Taxonomy" id="2934178"/>
    <lineage>
        <taxon>Eukaryota</taxon>
        <taxon>Sar</taxon>
        <taxon>Stramenopiles</taxon>
        <taxon>Ochrophyta</taxon>
        <taxon>Bacillariophyta</taxon>
        <taxon>Coscinodiscophyceae</taxon>
        <taxon>Thalassiosirophycidae</taxon>
        <taxon>Stephanodiscales</taxon>
        <taxon>Stephanodiscaceae</taxon>
        <taxon>Stephanodiscus</taxon>
    </lineage>
</organism>
<protein>
    <recommendedName>
        <fullName evidence="4">HMA domain-containing protein</fullName>
    </recommendedName>
</protein>